<sequence length="194" mass="21165">MEKLRAGESLTQKEQTINQQGLVSTLLDDHDKLDRAVFSAYGWEDLAEQLVGLPGATTPLPDKPAAQAQAEEELLMRLVAINKERAAEEAQGKVRWLRPEYQAPQEAAPTQAEMASATRADAAPAADKTKASWPKDLATQVTLLRDMLAASPHSAESLASQFKRKPVKGVSEVLSALAALGQAQQENEQWRLVR</sequence>
<evidence type="ECO:0000313" key="2">
    <source>
        <dbReference type="Proteomes" id="UP000588806"/>
    </source>
</evidence>
<protein>
    <submittedName>
        <fullName evidence="1">Uncharacterized protein</fullName>
    </submittedName>
</protein>
<dbReference type="EMBL" id="JABFHI010000003">
    <property type="protein sequence ID" value="NOG31918.1"/>
    <property type="molecule type" value="Genomic_DNA"/>
</dbReference>
<evidence type="ECO:0000313" key="1">
    <source>
        <dbReference type="EMBL" id="NOG31918.1"/>
    </source>
</evidence>
<reference evidence="1 2" key="1">
    <citation type="submission" date="2020-05" db="EMBL/GenBank/DDBJ databases">
        <authorList>
            <person name="Ruan W."/>
            <person name="Jeon C.O."/>
            <person name="Chun B.H."/>
        </authorList>
    </citation>
    <scope>NUCLEOTIDE SEQUENCE [LARGE SCALE GENOMIC DNA]</scope>
    <source>
        <strain evidence="1 2">TBZ9</strain>
    </source>
</reference>
<dbReference type="Proteomes" id="UP000588806">
    <property type="component" value="Unassembled WGS sequence"/>
</dbReference>
<keyword evidence="2" id="KW-1185">Reference proteome</keyword>
<reference evidence="1 2" key="2">
    <citation type="submission" date="2020-06" db="EMBL/GenBank/DDBJ databases">
        <title>Halomonas songnenensis sp. nov., a moderately halophilic bacterium isolated from saline and alkaline soils.</title>
        <authorList>
            <person name="Jiang J."/>
            <person name="Pan Y."/>
        </authorList>
    </citation>
    <scope>NUCLEOTIDE SEQUENCE [LARGE SCALE GENOMIC DNA]</scope>
    <source>
        <strain evidence="1 2">TBZ9</strain>
    </source>
</reference>
<comment type="caution">
    <text evidence="1">The sequence shown here is derived from an EMBL/GenBank/DDBJ whole genome shotgun (WGS) entry which is preliminary data.</text>
</comment>
<accession>A0A7Y3XB33</accession>
<gene>
    <name evidence="1" type="ORF">HLB35_09375</name>
</gene>
<proteinExistence type="predicted"/>
<name>A0A7Y3XB33_9GAMM</name>
<dbReference type="RefSeq" id="WP_171702377.1">
    <property type="nucleotide sequence ID" value="NZ_JABFHI010000003.1"/>
</dbReference>
<dbReference type="AlphaFoldDB" id="A0A7Y3XB33"/>
<organism evidence="1 2">
    <name type="scientific">Vreelandella azerica</name>
    <dbReference type="NCBI Taxonomy" id="2732867"/>
    <lineage>
        <taxon>Bacteria</taxon>
        <taxon>Pseudomonadati</taxon>
        <taxon>Pseudomonadota</taxon>
        <taxon>Gammaproteobacteria</taxon>
        <taxon>Oceanospirillales</taxon>
        <taxon>Halomonadaceae</taxon>
        <taxon>Vreelandella</taxon>
    </lineage>
</organism>